<protein>
    <submittedName>
        <fullName evidence="1">Uncharacterized protein</fullName>
    </submittedName>
</protein>
<name>A0A2P8VKJ5_9ENTR</name>
<keyword evidence="2" id="KW-1185">Reference proteome</keyword>
<reference evidence="1 2" key="1">
    <citation type="submission" date="2018-03" db="EMBL/GenBank/DDBJ databases">
        <title>Draft genome sequence of the first documented clinical Siccibacter turicensis isolate in Austria.</title>
        <authorList>
            <person name="Lepuschitz S."/>
            <person name="Pekard-Amenitsch S."/>
            <person name="Haunold R."/>
            <person name="Schill S."/>
            <person name="Mach R."/>
            <person name="Allerberger F."/>
            <person name="Ruppitsch W."/>
            <person name="Forsythe S.J."/>
        </authorList>
    </citation>
    <scope>NUCLEOTIDE SEQUENCE [LARGE SCALE GENOMIC DNA]</scope>
    <source>
        <strain evidence="1 2">6100069499-17</strain>
    </source>
</reference>
<dbReference type="Proteomes" id="UP000240212">
    <property type="component" value="Unassembled WGS sequence"/>
</dbReference>
<evidence type="ECO:0000313" key="2">
    <source>
        <dbReference type="Proteomes" id="UP000240212"/>
    </source>
</evidence>
<dbReference type="EMBL" id="PYEP01000003">
    <property type="protein sequence ID" value="PSN07980.1"/>
    <property type="molecule type" value="Genomic_DNA"/>
</dbReference>
<comment type="caution">
    <text evidence="1">The sequence shown here is derived from an EMBL/GenBank/DDBJ whole genome shotgun (WGS) entry which is preliminary data.</text>
</comment>
<proteinExistence type="predicted"/>
<evidence type="ECO:0000313" key="1">
    <source>
        <dbReference type="EMBL" id="PSN07980.1"/>
    </source>
</evidence>
<gene>
    <name evidence="1" type="ORF">C7G83_07265</name>
</gene>
<dbReference type="AlphaFoldDB" id="A0A2P8VKJ5"/>
<accession>A0A2P8VKJ5</accession>
<sequence length="94" mass="9848">MSAETPKTGGWRGVVVVRHSVALRDESDALVGCSARKIADSGAVLRSRGSKCLAAVQAAARKVKGADVTAGAGFTRKFPAQYNFDQRSGAGQRR</sequence>
<organism evidence="1 2">
    <name type="scientific">Siccibacter turicensis</name>
    <dbReference type="NCBI Taxonomy" id="357233"/>
    <lineage>
        <taxon>Bacteria</taxon>
        <taxon>Pseudomonadati</taxon>
        <taxon>Pseudomonadota</taxon>
        <taxon>Gammaproteobacteria</taxon>
        <taxon>Enterobacterales</taxon>
        <taxon>Enterobacteriaceae</taxon>
        <taxon>Siccibacter</taxon>
    </lineage>
</organism>